<evidence type="ECO:0000313" key="2">
    <source>
        <dbReference type="Proteomes" id="UP000684084"/>
    </source>
</evidence>
<protein>
    <submittedName>
        <fullName evidence="1">Uncharacterized protein</fullName>
    </submittedName>
</protein>
<proteinExistence type="predicted"/>
<dbReference type="EMBL" id="CAGKOT010000023">
    <property type="protein sequence ID" value="CAB5367424.1"/>
    <property type="molecule type" value="Genomic_DNA"/>
</dbReference>
<dbReference type="Proteomes" id="UP000684084">
    <property type="component" value="Unassembled WGS sequence"/>
</dbReference>
<evidence type="ECO:0000313" key="1">
    <source>
        <dbReference type="EMBL" id="CAB5367424.1"/>
    </source>
</evidence>
<dbReference type="OrthoDB" id="10299035at2759"/>
<comment type="caution">
    <text evidence="1">The sequence shown here is derived from an EMBL/GenBank/DDBJ whole genome shotgun (WGS) entry which is preliminary data.</text>
</comment>
<reference evidence="1" key="1">
    <citation type="submission" date="2020-05" db="EMBL/GenBank/DDBJ databases">
        <authorList>
            <person name="Rincon C."/>
            <person name="Sanders R I."/>
            <person name="Robbins C."/>
            <person name="Chaturvedi A."/>
        </authorList>
    </citation>
    <scope>NUCLEOTIDE SEQUENCE</scope>
    <source>
        <strain evidence="1">CHB12</strain>
    </source>
</reference>
<dbReference type="AlphaFoldDB" id="A0A915ZAB9"/>
<organism evidence="1 2">
    <name type="scientific">Rhizophagus irregularis</name>
    <dbReference type="NCBI Taxonomy" id="588596"/>
    <lineage>
        <taxon>Eukaryota</taxon>
        <taxon>Fungi</taxon>
        <taxon>Fungi incertae sedis</taxon>
        <taxon>Mucoromycota</taxon>
        <taxon>Glomeromycotina</taxon>
        <taxon>Glomeromycetes</taxon>
        <taxon>Glomerales</taxon>
        <taxon>Glomeraceae</taxon>
        <taxon>Rhizophagus</taxon>
    </lineage>
</organism>
<gene>
    <name evidence="1" type="ORF">CHRIB12_LOCUS11319</name>
</gene>
<sequence>MNILFFVAHDKLSVKFKEIAEGSKKLSKFVLHYQFIFKKDKIKNSFSIQSGTSNESNVSLDAIRRQKTGSFKKEFTQSDSRPYTIYFIGVTVLVNVLQRD</sequence>
<accession>A0A915ZAB9</accession>
<name>A0A915ZAB9_9GLOM</name>